<evidence type="ECO:0000256" key="2">
    <source>
        <dbReference type="ARBA" id="ARBA00022679"/>
    </source>
</evidence>
<evidence type="ECO:0000256" key="4">
    <source>
        <dbReference type="ARBA" id="ARBA00025212"/>
    </source>
</evidence>
<dbReference type="InterPro" id="IPR022928">
    <property type="entry name" value="RNA_2'-PTrans_KptA"/>
</dbReference>
<organism evidence="6 7">
    <name type="scientific">Halonotius aquaticus</name>
    <dbReference type="NCBI Taxonomy" id="2216978"/>
    <lineage>
        <taxon>Archaea</taxon>
        <taxon>Methanobacteriati</taxon>
        <taxon>Methanobacteriota</taxon>
        <taxon>Stenosarchaea group</taxon>
        <taxon>Halobacteria</taxon>
        <taxon>Halobacteriales</taxon>
        <taxon>Haloferacaceae</taxon>
        <taxon>Halonotius</taxon>
    </lineage>
</organism>
<comment type="similarity">
    <text evidence="1 5">Belongs to the KptA/TPT1 family.</text>
</comment>
<dbReference type="GO" id="GO:0006388">
    <property type="term" value="P:tRNA splicing, via endonucleolytic cleavage and ligation"/>
    <property type="evidence" value="ECO:0007669"/>
    <property type="project" value="UniProtKB-UniRule"/>
</dbReference>
<dbReference type="Proteomes" id="UP000276588">
    <property type="component" value="Unassembled WGS sequence"/>
</dbReference>
<dbReference type="RefSeq" id="WP_120102999.1">
    <property type="nucleotide sequence ID" value="NZ_QKNY01000013.1"/>
</dbReference>
<dbReference type="GO" id="GO:0003950">
    <property type="term" value="F:NAD+ poly-ADP-ribosyltransferase activity"/>
    <property type="evidence" value="ECO:0007669"/>
    <property type="project" value="InterPro"/>
</dbReference>
<dbReference type="AlphaFoldDB" id="A0A3A6PTB9"/>
<dbReference type="EMBL" id="QKNY01000013">
    <property type="protein sequence ID" value="RJX42749.1"/>
    <property type="molecule type" value="Genomic_DNA"/>
</dbReference>
<dbReference type="PANTHER" id="PTHR12684:SF2">
    <property type="entry name" value="TRNA 2'-PHOSPHOTRANSFERASE 1"/>
    <property type="match status" value="1"/>
</dbReference>
<dbReference type="InterPro" id="IPR002745">
    <property type="entry name" value="Ptrans_KptA/Tpt1"/>
</dbReference>
<evidence type="ECO:0000313" key="6">
    <source>
        <dbReference type="EMBL" id="RJX42749.1"/>
    </source>
</evidence>
<dbReference type="Gene3D" id="1.10.10.970">
    <property type="entry name" value="RNA 2'-phosphotransferase, Tpt1/KptA family, N-terminal domain"/>
    <property type="match status" value="1"/>
</dbReference>
<dbReference type="SUPFAM" id="SSF56399">
    <property type="entry name" value="ADP-ribosylation"/>
    <property type="match status" value="1"/>
</dbReference>
<dbReference type="GO" id="GO:0000215">
    <property type="term" value="F:tRNA 2'-phosphotransferase activity"/>
    <property type="evidence" value="ECO:0007669"/>
    <property type="project" value="TreeGrafter"/>
</dbReference>
<keyword evidence="7" id="KW-1185">Reference proteome</keyword>
<comment type="caution">
    <text evidence="6">The sequence shown here is derived from an EMBL/GenBank/DDBJ whole genome shotgun (WGS) entry which is preliminary data.</text>
</comment>
<dbReference type="EC" id="2.7.1.-" evidence="5"/>
<dbReference type="InterPro" id="IPR042080">
    <property type="entry name" value="RNA_2'-PTrans_N"/>
</dbReference>
<dbReference type="HAMAP" id="MF_00299">
    <property type="entry name" value="KptA"/>
    <property type="match status" value="1"/>
</dbReference>
<proteinExistence type="inferred from homology"/>
<gene>
    <name evidence="5" type="primary">kptA</name>
    <name evidence="6" type="ORF">DM826_08625</name>
</gene>
<reference evidence="6 7" key="1">
    <citation type="submission" date="2018-06" db="EMBL/GenBank/DDBJ databases">
        <title>Halonotius sp. F13-13 a new haloarchaeeon isolated from a solar saltern from Isla Cristina, Huelva, Spain.</title>
        <authorList>
            <person name="Duran-Viseras A."/>
            <person name="Sanchez-Porro C."/>
            <person name="Ventosa A."/>
        </authorList>
    </citation>
    <scope>NUCLEOTIDE SEQUENCE [LARGE SCALE GENOMIC DNA]</scope>
    <source>
        <strain evidence="6 7">F13-13</strain>
    </source>
</reference>
<evidence type="ECO:0000256" key="3">
    <source>
        <dbReference type="ARBA" id="ARBA00023027"/>
    </source>
</evidence>
<accession>A0A3A6PTB9</accession>
<evidence type="ECO:0000313" key="7">
    <source>
        <dbReference type="Proteomes" id="UP000276588"/>
    </source>
</evidence>
<name>A0A3A6PTB9_9EURY</name>
<dbReference type="InterPro" id="IPR042081">
    <property type="entry name" value="RNA_2'-PTrans_C"/>
</dbReference>
<dbReference type="PANTHER" id="PTHR12684">
    <property type="entry name" value="PUTATIVE PHOSPHOTRANSFERASE"/>
    <property type="match status" value="1"/>
</dbReference>
<dbReference type="Gene3D" id="3.20.170.30">
    <property type="match status" value="1"/>
</dbReference>
<comment type="function">
    <text evidence="4 5">Removes the 2'-phosphate from RNA via an intermediate in which the phosphate is ADP-ribosylated by NAD followed by a presumed transesterification to release the RNA and generate ADP-ribose 1''-2''-cyclic phosphate (APPR&gt;P). May function as an ADP-ribosylase.</text>
</comment>
<sequence length="208" mass="22428">MSDITACDDHGYFDAETCPTCGATGTHVLDGSTRRQVSKFLSGALRHFPDDAGLALDEAGWTALDSVVDRASEKYGIDREAVIGIIQTDPKGRFEVDDDRVRAAYGHSITVDLDAGGTPVPETLYHGTSPDALASIRESGLKPMNRQYVHLSESVGDARDVGSRHAAEPVILQIDAATMGDDGHTITKRGKSVYTTDHVPPRYLSERD</sequence>
<keyword evidence="2 5" id="KW-0808">Transferase</keyword>
<protein>
    <recommendedName>
        <fullName evidence="5">Probable RNA 2'-phosphotransferase</fullName>
        <ecNumber evidence="5">2.7.1.-</ecNumber>
    </recommendedName>
</protein>
<keyword evidence="3 5" id="KW-0520">NAD</keyword>
<evidence type="ECO:0000256" key="5">
    <source>
        <dbReference type="HAMAP-Rule" id="MF_00299"/>
    </source>
</evidence>
<dbReference type="OrthoDB" id="24376at2157"/>
<evidence type="ECO:0000256" key="1">
    <source>
        <dbReference type="ARBA" id="ARBA00009836"/>
    </source>
</evidence>
<dbReference type="Pfam" id="PF01885">
    <property type="entry name" value="PTS_2-RNA"/>
    <property type="match status" value="1"/>
</dbReference>